<gene>
    <name evidence="2" type="ORF">QCA50_020625</name>
</gene>
<dbReference type="PANTHER" id="PTHR14209:SF19">
    <property type="entry name" value="ISOAMYL ACETATE-HYDROLYZING ESTERASE 1 HOMOLOG"/>
    <property type="match status" value="1"/>
</dbReference>
<organism evidence="2 3">
    <name type="scientific">Cerrena zonata</name>
    <dbReference type="NCBI Taxonomy" id="2478898"/>
    <lineage>
        <taxon>Eukaryota</taxon>
        <taxon>Fungi</taxon>
        <taxon>Dikarya</taxon>
        <taxon>Basidiomycota</taxon>
        <taxon>Agaricomycotina</taxon>
        <taxon>Agaricomycetes</taxon>
        <taxon>Polyporales</taxon>
        <taxon>Cerrenaceae</taxon>
        <taxon>Cerrena</taxon>
    </lineage>
</organism>
<dbReference type="PANTHER" id="PTHR14209">
    <property type="entry name" value="ISOAMYL ACETATE-HYDROLYZING ESTERASE 1"/>
    <property type="match status" value="1"/>
</dbReference>
<protein>
    <recommendedName>
        <fullName evidence="1">SGNH hydrolase-type esterase domain-containing protein</fullName>
    </recommendedName>
</protein>
<reference evidence="2 3" key="1">
    <citation type="submission" date="2022-09" db="EMBL/GenBank/DDBJ databases">
        <authorList>
            <person name="Palmer J.M."/>
        </authorList>
    </citation>
    <scope>NUCLEOTIDE SEQUENCE [LARGE SCALE GENOMIC DNA]</scope>
    <source>
        <strain evidence="2 3">DSM 7382</strain>
    </source>
</reference>
<name>A0AAW0FGN5_9APHY</name>
<evidence type="ECO:0000259" key="1">
    <source>
        <dbReference type="Pfam" id="PF13472"/>
    </source>
</evidence>
<sequence>MAANVQDVIMLLGDSITQGGFIADGFGQKLSHVYARKLDVLNRGFSGYNTTWTIPVFEQLFAQQHEQQHVPKVRILTIWFGANDACIPPSIQHVPLPEFSSNLRRIIRMVTSPTSAWYSSITKIILITPPPVNTRQRGADLASRDPPRDLDREFEVTHQYAEAVKAVGAREGVPVVDLWTILYEAAGRDEAKLSEFLYDGLHLNEKGYQFVYDDIINTINKHFPELHYDKLQSVFVGHADINFDNPAETLKLRKAVLSDR</sequence>
<proteinExistence type="predicted"/>
<comment type="caution">
    <text evidence="2">The sequence shown here is derived from an EMBL/GenBank/DDBJ whole genome shotgun (WGS) entry which is preliminary data.</text>
</comment>
<evidence type="ECO:0000313" key="3">
    <source>
        <dbReference type="Proteomes" id="UP001385951"/>
    </source>
</evidence>
<accession>A0AAW0FGN5</accession>
<dbReference type="InterPro" id="IPR013830">
    <property type="entry name" value="SGNH_hydro"/>
</dbReference>
<dbReference type="InterPro" id="IPR045136">
    <property type="entry name" value="Iah1-like"/>
</dbReference>
<dbReference type="EMBL" id="JASBNA010000118">
    <property type="protein sequence ID" value="KAK7676407.1"/>
    <property type="molecule type" value="Genomic_DNA"/>
</dbReference>
<dbReference type="Proteomes" id="UP001385951">
    <property type="component" value="Unassembled WGS sequence"/>
</dbReference>
<dbReference type="Pfam" id="PF13472">
    <property type="entry name" value="Lipase_GDSL_2"/>
    <property type="match status" value="1"/>
</dbReference>
<dbReference type="InterPro" id="IPR036514">
    <property type="entry name" value="SGNH_hydro_sf"/>
</dbReference>
<evidence type="ECO:0000313" key="2">
    <source>
        <dbReference type="EMBL" id="KAK7676407.1"/>
    </source>
</evidence>
<feature type="domain" description="SGNH hydrolase-type esterase" evidence="1">
    <location>
        <begin position="11"/>
        <end position="209"/>
    </location>
</feature>
<dbReference type="SUPFAM" id="SSF52266">
    <property type="entry name" value="SGNH hydrolase"/>
    <property type="match status" value="1"/>
</dbReference>
<dbReference type="AlphaFoldDB" id="A0AAW0FGN5"/>
<keyword evidence="3" id="KW-1185">Reference proteome</keyword>
<dbReference type="CDD" id="cd01838">
    <property type="entry name" value="Isoamyl_acetate_hydrolase_like"/>
    <property type="match status" value="1"/>
</dbReference>
<dbReference type="Gene3D" id="3.40.50.1110">
    <property type="entry name" value="SGNH hydrolase"/>
    <property type="match status" value="1"/>
</dbReference>